<name>D6PK97_9ZZZZ</name>
<dbReference type="EMBL" id="GU943120">
    <property type="protein sequence ID" value="ADD96148.1"/>
    <property type="molecule type" value="Genomic_DNA"/>
</dbReference>
<organism evidence="1">
    <name type="scientific">uncultured organism MedDCM-OCT-S04-C777</name>
    <dbReference type="NCBI Taxonomy" id="743619"/>
    <lineage>
        <taxon>unclassified sequences</taxon>
        <taxon>environmental samples</taxon>
    </lineage>
</organism>
<reference evidence="1" key="1">
    <citation type="journal article" date="2010" name="ISME J.">
        <title>Metagenome of the Mediterranean deep chlorophyll maximum studied by direct and fosmid library 454 pyrosequencing.</title>
        <authorList>
            <person name="Ghai R."/>
            <person name="Martin-Cuadrado A.B."/>
            <person name="Molto A.G."/>
            <person name="Heredia I.G."/>
            <person name="Cabrera R."/>
            <person name="Martin J."/>
            <person name="Verdu M."/>
            <person name="Deschamps P."/>
            <person name="Moreira D."/>
            <person name="Lopez-Garcia P."/>
            <person name="Mira A."/>
            <person name="Rodriguez-Valera F."/>
        </authorList>
    </citation>
    <scope>NUCLEOTIDE SEQUENCE</scope>
</reference>
<evidence type="ECO:0000313" key="1">
    <source>
        <dbReference type="EMBL" id="ADD96148.1"/>
    </source>
</evidence>
<proteinExistence type="predicted"/>
<accession>D6PK97</accession>
<sequence length="40" mass="4086">MAQGGTDVGTTLTTQGDILYRDGSGLQRLGAGTSGQFLKL</sequence>
<protein>
    <submittedName>
        <fullName evidence="1">Uncharacterized protein</fullName>
    </submittedName>
</protein>
<dbReference type="AlphaFoldDB" id="D6PK97"/>